<accession>A0A9N9C3X2</accession>
<dbReference type="CDD" id="cd18186">
    <property type="entry name" value="BTB_POZ_ZBTB_KLHL-like"/>
    <property type="match status" value="1"/>
</dbReference>
<protein>
    <submittedName>
        <fullName evidence="4">6418_t:CDS:1</fullName>
    </submittedName>
</protein>
<dbReference type="CDD" id="cd14733">
    <property type="entry name" value="BACK"/>
    <property type="match status" value="1"/>
</dbReference>
<evidence type="ECO:0000313" key="5">
    <source>
        <dbReference type="Proteomes" id="UP000789342"/>
    </source>
</evidence>
<dbReference type="InterPro" id="IPR011333">
    <property type="entry name" value="SKP1/BTB/POZ_sf"/>
</dbReference>
<evidence type="ECO:0000259" key="3">
    <source>
        <dbReference type="PROSITE" id="PS51886"/>
    </source>
</evidence>
<comment type="caution">
    <text evidence="4">The sequence shown here is derived from an EMBL/GenBank/DDBJ whole genome shotgun (WGS) entry which is preliminary data.</text>
</comment>
<dbReference type="InterPro" id="IPR051481">
    <property type="entry name" value="BTB-POZ/Galectin-3-binding"/>
</dbReference>
<evidence type="ECO:0000259" key="2">
    <source>
        <dbReference type="PROSITE" id="PS50097"/>
    </source>
</evidence>
<dbReference type="EMBL" id="CAJVPV010005261">
    <property type="protein sequence ID" value="CAG8588023.1"/>
    <property type="molecule type" value="Genomic_DNA"/>
</dbReference>
<dbReference type="Proteomes" id="UP000789342">
    <property type="component" value="Unassembled WGS sequence"/>
</dbReference>
<feature type="domain" description="BTB" evidence="2">
    <location>
        <begin position="21"/>
        <end position="94"/>
    </location>
</feature>
<dbReference type="Gene3D" id="1.25.40.420">
    <property type="match status" value="1"/>
</dbReference>
<feature type="region of interest" description="Disordered" evidence="1">
    <location>
        <begin position="501"/>
        <end position="533"/>
    </location>
</feature>
<dbReference type="OrthoDB" id="25620at2759"/>
<dbReference type="Pfam" id="PF00651">
    <property type="entry name" value="BTB"/>
    <property type="match status" value="1"/>
</dbReference>
<proteinExistence type="predicted"/>
<dbReference type="PROSITE" id="PS51886">
    <property type="entry name" value="TLDC"/>
    <property type="match status" value="1"/>
</dbReference>
<reference evidence="4" key="1">
    <citation type="submission" date="2021-06" db="EMBL/GenBank/DDBJ databases">
        <authorList>
            <person name="Kallberg Y."/>
            <person name="Tangrot J."/>
            <person name="Rosling A."/>
        </authorList>
    </citation>
    <scope>NUCLEOTIDE SEQUENCE</scope>
    <source>
        <strain evidence="4">CL551</strain>
    </source>
</reference>
<dbReference type="InterPro" id="IPR011705">
    <property type="entry name" value="BACK"/>
</dbReference>
<dbReference type="PANTHER" id="PTHR24410:SF23">
    <property type="entry name" value="BTB DOMAIN-CONTAINING PROTEIN-RELATED"/>
    <property type="match status" value="1"/>
</dbReference>
<dbReference type="Gene3D" id="3.30.710.10">
    <property type="entry name" value="Potassium Channel Kv1.1, Chain A"/>
    <property type="match status" value="1"/>
</dbReference>
<dbReference type="Pfam" id="PF07707">
    <property type="entry name" value="BACK"/>
    <property type="match status" value="1"/>
</dbReference>
<feature type="non-terminal residue" evidence="4">
    <location>
        <position position="533"/>
    </location>
</feature>
<name>A0A9N9C3X2_9GLOM</name>
<feature type="domain" description="TLDc" evidence="3">
    <location>
        <begin position="294"/>
        <end position="498"/>
    </location>
</feature>
<dbReference type="SUPFAM" id="SSF54695">
    <property type="entry name" value="POZ domain"/>
    <property type="match status" value="1"/>
</dbReference>
<dbReference type="PROSITE" id="PS50097">
    <property type="entry name" value="BTB"/>
    <property type="match status" value="1"/>
</dbReference>
<keyword evidence="5" id="KW-1185">Reference proteome</keyword>
<dbReference type="InterPro" id="IPR006571">
    <property type="entry name" value="TLDc_dom"/>
</dbReference>
<organism evidence="4 5">
    <name type="scientific">Acaulospora morrowiae</name>
    <dbReference type="NCBI Taxonomy" id="94023"/>
    <lineage>
        <taxon>Eukaryota</taxon>
        <taxon>Fungi</taxon>
        <taxon>Fungi incertae sedis</taxon>
        <taxon>Mucoromycota</taxon>
        <taxon>Glomeromycotina</taxon>
        <taxon>Glomeromycetes</taxon>
        <taxon>Diversisporales</taxon>
        <taxon>Acaulosporaceae</taxon>
        <taxon>Acaulospora</taxon>
    </lineage>
</organism>
<evidence type="ECO:0000256" key="1">
    <source>
        <dbReference type="SAM" id="MobiDB-lite"/>
    </source>
</evidence>
<gene>
    <name evidence="4" type="ORF">AMORRO_LOCUS7220</name>
</gene>
<evidence type="ECO:0000313" key="4">
    <source>
        <dbReference type="EMBL" id="CAG8588023.1"/>
    </source>
</evidence>
<dbReference type="AlphaFoldDB" id="A0A9N9C3X2"/>
<dbReference type="InterPro" id="IPR000210">
    <property type="entry name" value="BTB/POZ_dom"/>
</dbReference>
<dbReference type="SMART" id="SM00584">
    <property type="entry name" value="TLDc"/>
    <property type="match status" value="1"/>
</dbReference>
<dbReference type="PANTHER" id="PTHR24410">
    <property type="entry name" value="HL07962P-RELATED"/>
    <property type="match status" value="1"/>
</dbReference>
<sequence>MEFFHNLSSDFDLLLDESDDYDLIIYAGKEPNVKKFYAHTVILRARSPYFRRALSRDWAKKENGSIVFQKPNITKEVFSIILKYIYTGTTDLHSLNGETVLHLLTASDELNLQELIVYSQDHLIQEKPEWLQENLIRVLQMIVNLEDCQELQDFCLRVICQDPYWLFYSEQFFLLEESILVSLLKRDDLLMEEIEIWDRLIAWGIAQNQQVDRDIMKWTSMDYDFLKCTLEQCIPLIRYFHIDSSDYYDKVRPFDQIFPDDLRENILQYYLKKGNIGQVNSVILPPRMQGIESTILKSRHAAIISKWIDRKEGNSSKVERSKYTFNLLLRGSRDGFSAHEFHRLCDNQGPTVVVMKVKESGEIIGGYNPLNWRKYKPLSSESWMAAAANRQMTSTLVGFARSSYDIGPYQSSLDTFLFSFADGKGTKDGKISRVVQEKSSFAIFSSSQHGPCFGQTDLRMNDNFNNHSKCTCQCSTYETQICELQHFSVEEYEVFQVVSRDAPESPNQESLTTPLIPTEHPQQSPEITNYQNA</sequence>
<feature type="compositionally biased region" description="Polar residues" evidence="1">
    <location>
        <begin position="505"/>
        <end position="533"/>
    </location>
</feature>
<dbReference type="SMART" id="SM00225">
    <property type="entry name" value="BTB"/>
    <property type="match status" value="1"/>
</dbReference>
<dbReference type="Pfam" id="PF07534">
    <property type="entry name" value="TLD"/>
    <property type="match status" value="2"/>
</dbReference>